<dbReference type="EMBL" id="AGNL01010397">
    <property type="protein sequence ID" value="EJK69161.1"/>
    <property type="molecule type" value="Genomic_DNA"/>
</dbReference>
<proteinExistence type="predicted"/>
<accession>K0T793</accession>
<reference evidence="2 3" key="1">
    <citation type="journal article" date="2012" name="Genome Biol.">
        <title>Genome and low-iron response of an oceanic diatom adapted to chronic iron limitation.</title>
        <authorList>
            <person name="Lommer M."/>
            <person name="Specht M."/>
            <person name="Roy A.S."/>
            <person name="Kraemer L."/>
            <person name="Andreson R."/>
            <person name="Gutowska M.A."/>
            <person name="Wolf J."/>
            <person name="Bergner S.V."/>
            <person name="Schilhabel M.B."/>
            <person name="Klostermeier U.C."/>
            <person name="Beiko R.G."/>
            <person name="Rosenstiel P."/>
            <person name="Hippler M."/>
            <person name="Laroche J."/>
        </authorList>
    </citation>
    <scope>NUCLEOTIDE SEQUENCE [LARGE SCALE GENOMIC DNA]</scope>
    <source>
        <strain evidence="2 3">CCMP1005</strain>
    </source>
</reference>
<keyword evidence="3" id="KW-1185">Reference proteome</keyword>
<comment type="caution">
    <text evidence="2">The sequence shown here is derived from an EMBL/GenBank/DDBJ whole genome shotgun (WGS) entry which is preliminary data.</text>
</comment>
<dbReference type="Proteomes" id="UP000266841">
    <property type="component" value="Unassembled WGS sequence"/>
</dbReference>
<gene>
    <name evidence="2" type="ORF">THAOC_09611</name>
</gene>
<feature type="region of interest" description="Disordered" evidence="1">
    <location>
        <begin position="49"/>
        <end position="76"/>
    </location>
</feature>
<feature type="compositionally biased region" description="Polar residues" evidence="1">
    <location>
        <begin position="49"/>
        <end position="66"/>
    </location>
</feature>
<organism evidence="2 3">
    <name type="scientific">Thalassiosira oceanica</name>
    <name type="common">Marine diatom</name>
    <dbReference type="NCBI Taxonomy" id="159749"/>
    <lineage>
        <taxon>Eukaryota</taxon>
        <taxon>Sar</taxon>
        <taxon>Stramenopiles</taxon>
        <taxon>Ochrophyta</taxon>
        <taxon>Bacillariophyta</taxon>
        <taxon>Coscinodiscophyceae</taxon>
        <taxon>Thalassiosirophycidae</taxon>
        <taxon>Thalassiosirales</taxon>
        <taxon>Thalassiosiraceae</taxon>
        <taxon>Thalassiosira</taxon>
    </lineage>
</organism>
<dbReference type="AlphaFoldDB" id="K0T793"/>
<name>K0T793_THAOC</name>
<evidence type="ECO:0000313" key="2">
    <source>
        <dbReference type="EMBL" id="EJK69161.1"/>
    </source>
</evidence>
<evidence type="ECO:0000256" key="1">
    <source>
        <dbReference type="SAM" id="MobiDB-lite"/>
    </source>
</evidence>
<sequence>MPANSEYSPSDARPISPFCRSAVASSSHGTDASDFFSAAWKFYRSKPPLNSQVSWRSPSRKSNSGLGSTSTRRRGR</sequence>
<evidence type="ECO:0000313" key="3">
    <source>
        <dbReference type="Proteomes" id="UP000266841"/>
    </source>
</evidence>
<protein>
    <submittedName>
        <fullName evidence="2">Uncharacterized protein</fullName>
    </submittedName>
</protein>